<protein>
    <submittedName>
        <fullName evidence="1">Uncharacterized protein</fullName>
    </submittedName>
</protein>
<proteinExistence type="predicted"/>
<reference evidence="1" key="1">
    <citation type="submission" date="2014-11" db="EMBL/GenBank/DDBJ databases">
        <authorList>
            <person name="Amaro Gonzalez C."/>
        </authorList>
    </citation>
    <scope>NUCLEOTIDE SEQUENCE</scope>
</reference>
<dbReference type="AlphaFoldDB" id="A0A0E9R689"/>
<accession>A0A0E9R689</accession>
<dbReference type="EMBL" id="GBXM01084315">
    <property type="protein sequence ID" value="JAH24262.1"/>
    <property type="molecule type" value="Transcribed_RNA"/>
</dbReference>
<name>A0A0E9R689_ANGAN</name>
<sequence>MCVKRNSDTHMALYAVLKGKQSLNRGVGKCFLVDWSVKDKQMLGNVTKADFCRSPHTPVD</sequence>
<evidence type="ECO:0000313" key="1">
    <source>
        <dbReference type="EMBL" id="JAH24262.1"/>
    </source>
</evidence>
<reference evidence="1" key="2">
    <citation type="journal article" date="2015" name="Fish Shellfish Immunol.">
        <title>Early steps in the European eel (Anguilla anguilla)-Vibrio vulnificus interaction in the gills: Role of the RtxA13 toxin.</title>
        <authorList>
            <person name="Callol A."/>
            <person name="Pajuelo D."/>
            <person name="Ebbesson L."/>
            <person name="Teles M."/>
            <person name="MacKenzie S."/>
            <person name="Amaro C."/>
        </authorList>
    </citation>
    <scope>NUCLEOTIDE SEQUENCE</scope>
</reference>
<organism evidence="1">
    <name type="scientific">Anguilla anguilla</name>
    <name type="common">European freshwater eel</name>
    <name type="synonym">Muraena anguilla</name>
    <dbReference type="NCBI Taxonomy" id="7936"/>
    <lineage>
        <taxon>Eukaryota</taxon>
        <taxon>Metazoa</taxon>
        <taxon>Chordata</taxon>
        <taxon>Craniata</taxon>
        <taxon>Vertebrata</taxon>
        <taxon>Euteleostomi</taxon>
        <taxon>Actinopterygii</taxon>
        <taxon>Neopterygii</taxon>
        <taxon>Teleostei</taxon>
        <taxon>Anguilliformes</taxon>
        <taxon>Anguillidae</taxon>
        <taxon>Anguilla</taxon>
    </lineage>
</organism>